<organism evidence="1">
    <name type="scientific">Fervidicoccus fontis</name>
    <dbReference type="NCBI Taxonomy" id="683846"/>
    <lineage>
        <taxon>Archaea</taxon>
        <taxon>Thermoproteota</taxon>
        <taxon>Thermoprotei</taxon>
        <taxon>Fervidicoccales</taxon>
        <taxon>Fervidicoccaceae</taxon>
        <taxon>Fervidicoccus</taxon>
    </lineage>
</organism>
<sequence>MDIRSIEVENGEAFVEIVMENNVHLYLTADLKELERKNAHFNDLSVLLFDPLQATISSWFIPSFSSELEIYFYSEWMIFYISSPRNFDVKRAISAVRLVTPEK</sequence>
<dbReference type="Proteomes" id="UP000885664">
    <property type="component" value="Unassembled WGS sequence"/>
</dbReference>
<gene>
    <name evidence="1" type="ORF">ENO36_02495</name>
</gene>
<name>A0A7C2UL28_9CREN</name>
<dbReference type="EMBL" id="DSFE01000054">
    <property type="protein sequence ID" value="HEU97710.1"/>
    <property type="molecule type" value="Genomic_DNA"/>
</dbReference>
<protein>
    <submittedName>
        <fullName evidence="1">Uncharacterized protein</fullName>
    </submittedName>
</protein>
<reference evidence="1" key="1">
    <citation type="journal article" date="2020" name="mSystems">
        <title>Genome- and Community-Level Interaction Insights into Carbon Utilization and Element Cycling Functions of Hydrothermarchaeota in Hydrothermal Sediment.</title>
        <authorList>
            <person name="Zhou Z."/>
            <person name="Liu Y."/>
            <person name="Xu W."/>
            <person name="Pan J."/>
            <person name="Luo Z.H."/>
            <person name="Li M."/>
        </authorList>
    </citation>
    <scope>NUCLEOTIDE SEQUENCE [LARGE SCALE GENOMIC DNA]</scope>
    <source>
        <strain evidence="1">SpSt-1259</strain>
    </source>
</reference>
<comment type="caution">
    <text evidence="1">The sequence shown here is derived from an EMBL/GenBank/DDBJ whole genome shotgun (WGS) entry which is preliminary data.</text>
</comment>
<dbReference type="AlphaFoldDB" id="A0A7C2UL28"/>
<proteinExistence type="predicted"/>
<accession>A0A7C2UL28</accession>
<evidence type="ECO:0000313" key="1">
    <source>
        <dbReference type="EMBL" id="HEU97710.1"/>
    </source>
</evidence>